<dbReference type="PANTHER" id="PTHR22730">
    <property type="entry name" value="PROMININ PROM PROTEIN"/>
    <property type="match status" value="1"/>
</dbReference>
<keyword evidence="4" id="KW-1133">Transmembrane helix</keyword>
<dbReference type="GO" id="GO:0009986">
    <property type="term" value="C:cell surface"/>
    <property type="evidence" value="ECO:0007669"/>
    <property type="project" value="TreeGrafter"/>
</dbReference>
<dbReference type="EMBL" id="BFAA01019250">
    <property type="protein sequence ID" value="GCB82045.1"/>
    <property type="molecule type" value="Genomic_DNA"/>
</dbReference>
<evidence type="ECO:0000256" key="3">
    <source>
        <dbReference type="ARBA" id="ARBA00022692"/>
    </source>
</evidence>
<dbReference type="GO" id="GO:0071914">
    <property type="term" value="C:prominosome"/>
    <property type="evidence" value="ECO:0007669"/>
    <property type="project" value="TreeGrafter"/>
</dbReference>
<evidence type="ECO:0000256" key="6">
    <source>
        <dbReference type="ARBA" id="ARBA00023180"/>
    </source>
</evidence>
<feature type="non-terminal residue" evidence="7">
    <location>
        <position position="1"/>
    </location>
</feature>
<dbReference type="Pfam" id="PF05478">
    <property type="entry name" value="Prominin"/>
    <property type="match status" value="1"/>
</dbReference>
<protein>
    <submittedName>
        <fullName evidence="7">Uncharacterized protein</fullName>
    </submittedName>
</protein>
<accession>A0A401Q9J2</accession>
<dbReference type="GO" id="GO:0005929">
    <property type="term" value="C:cilium"/>
    <property type="evidence" value="ECO:0007669"/>
    <property type="project" value="TreeGrafter"/>
</dbReference>
<organism evidence="7 8">
    <name type="scientific">Scyliorhinus torazame</name>
    <name type="common">Cloudy catshark</name>
    <name type="synonym">Catulus torazame</name>
    <dbReference type="NCBI Taxonomy" id="75743"/>
    <lineage>
        <taxon>Eukaryota</taxon>
        <taxon>Metazoa</taxon>
        <taxon>Chordata</taxon>
        <taxon>Craniata</taxon>
        <taxon>Vertebrata</taxon>
        <taxon>Chondrichthyes</taxon>
        <taxon>Elasmobranchii</taxon>
        <taxon>Galeomorphii</taxon>
        <taxon>Galeoidea</taxon>
        <taxon>Carcharhiniformes</taxon>
        <taxon>Scyliorhinidae</taxon>
        <taxon>Scyliorhinus</taxon>
    </lineage>
</organism>
<keyword evidence="6" id="KW-0325">Glycoprotein</keyword>
<keyword evidence="8" id="KW-1185">Reference proteome</keyword>
<keyword evidence="5" id="KW-0472">Membrane</keyword>
<comment type="subcellular location">
    <subcellularLocation>
        <location evidence="1">Cell projection</location>
        <location evidence="1">Microvillus membrane</location>
        <topology evidence="1">Multi-pass membrane protein</topology>
    </subcellularLocation>
</comment>
<dbReference type="AlphaFoldDB" id="A0A401Q9J2"/>
<evidence type="ECO:0000313" key="7">
    <source>
        <dbReference type="EMBL" id="GCB82045.1"/>
    </source>
</evidence>
<dbReference type="GO" id="GO:0016324">
    <property type="term" value="C:apical plasma membrane"/>
    <property type="evidence" value="ECO:0007669"/>
    <property type="project" value="TreeGrafter"/>
</dbReference>
<evidence type="ECO:0000256" key="4">
    <source>
        <dbReference type="ARBA" id="ARBA00022989"/>
    </source>
</evidence>
<name>A0A401Q9J2_SCYTO</name>
<evidence type="ECO:0000313" key="8">
    <source>
        <dbReference type="Proteomes" id="UP000288216"/>
    </source>
</evidence>
<dbReference type="InterPro" id="IPR008795">
    <property type="entry name" value="Prominin"/>
</dbReference>
<evidence type="ECO:0000256" key="1">
    <source>
        <dbReference type="ARBA" id="ARBA00004475"/>
    </source>
</evidence>
<dbReference type="PANTHER" id="PTHR22730:SF4">
    <property type="entry name" value="PROMININ-1-A-LIKE"/>
    <property type="match status" value="1"/>
</dbReference>
<dbReference type="Proteomes" id="UP000288216">
    <property type="component" value="Unassembled WGS sequence"/>
</dbReference>
<comment type="caution">
    <text evidence="7">The sequence shown here is derived from an EMBL/GenBank/DDBJ whole genome shotgun (WGS) entry which is preliminary data.</text>
</comment>
<reference evidence="7 8" key="1">
    <citation type="journal article" date="2018" name="Nat. Ecol. Evol.">
        <title>Shark genomes provide insights into elasmobranch evolution and the origin of vertebrates.</title>
        <authorList>
            <person name="Hara Y"/>
            <person name="Yamaguchi K"/>
            <person name="Onimaru K"/>
            <person name="Kadota M"/>
            <person name="Koyanagi M"/>
            <person name="Keeley SD"/>
            <person name="Tatsumi K"/>
            <person name="Tanaka K"/>
            <person name="Motone F"/>
            <person name="Kageyama Y"/>
            <person name="Nozu R"/>
            <person name="Adachi N"/>
            <person name="Nishimura O"/>
            <person name="Nakagawa R"/>
            <person name="Tanegashima C"/>
            <person name="Kiyatake I"/>
            <person name="Matsumoto R"/>
            <person name="Murakumo K"/>
            <person name="Nishida K"/>
            <person name="Terakita A"/>
            <person name="Kuratani S"/>
            <person name="Sato K"/>
            <person name="Hyodo S Kuraku.S."/>
        </authorList>
    </citation>
    <scope>NUCLEOTIDE SEQUENCE [LARGE SCALE GENOMIC DNA]</scope>
</reference>
<dbReference type="GO" id="GO:0031528">
    <property type="term" value="C:microvillus membrane"/>
    <property type="evidence" value="ECO:0007669"/>
    <property type="project" value="UniProtKB-SubCell"/>
</dbReference>
<comment type="similarity">
    <text evidence="2">Belongs to the prominin family.</text>
</comment>
<evidence type="ECO:0000256" key="5">
    <source>
        <dbReference type="ARBA" id="ARBA00023136"/>
    </source>
</evidence>
<keyword evidence="3" id="KW-0812">Transmembrane</keyword>
<dbReference type="GO" id="GO:0015485">
    <property type="term" value="F:cholesterol binding"/>
    <property type="evidence" value="ECO:0007669"/>
    <property type="project" value="TreeGrafter"/>
</dbReference>
<sequence length="222" mass="24514">VIESSGLTDNLNLAQSLGLQNTNLTISSVYNHCQKNMSVWKVLNLAQTFNLDEHLNLNKYTGDISSEFDKLDVNLSGIVLLDKKGKKTVKDFLNTGVSDLNFTSISKQLSMPLFKKNLHVTAEKLQINSKTAPEPFKTDLNNEAASLKELDSWIQSNMMPNIEILKGNIRNLQANSSHIQVNVNATLSKVDSAQTLLHTKALGIIKSVSITEGFVCISKKNL</sequence>
<evidence type="ECO:0000256" key="2">
    <source>
        <dbReference type="ARBA" id="ARBA00006058"/>
    </source>
</evidence>
<proteinExistence type="inferred from homology"/>
<gene>
    <name evidence="7" type="ORF">scyTo_0021512</name>
</gene>
<dbReference type="OrthoDB" id="6229420at2759"/>